<reference evidence="3" key="1">
    <citation type="submission" date="2024-05" db="EMBL/GenBank/DDBJ databases">
        <title>Genome Sequences of Four Agar- Degrading Marine Bacteria.</title>
        <authorList>
            <person name="Phillips E.K."/>
            <person name="Shaffer J.C."/>
            <person name="Henson M.W."/>
            <person name="Temperton B."/>
            <person name="Thrash C.J."/>
            <person name="Martin M.O."/>
        </authorList>
    </citation>
    <scope>NUCLEOTIDE SEQUENCE</scope>
    <source>
        <strain evidence="3">EKP203</strain>
    </source>
</reference>
<dbReference type="InterPro" id="IPR013320">
    <property type="entry name" value="ConA-like_dom_sf"/>
</dbReference>
<feature type="chain" id="PRO_5045054869" evidence="1">
    <location>
        <begin position="23"/>
        <end position="287"/>
    </location>
</feature>
<dbReference type="EMBL" id="JAUEOZ010000001">
    <property type="protein sequence ID" value="MDN2481666.1"/>
    <property type="molecule type" value="Genomic_DNA"/>
</dbReference>
<evidence type="ECO:0000259" key="2">
    <source>
        <dbReference type="Pfam" id="PF08787"/>
    </source>
</evidence>
<dbReference type="Proteomes" id="UP001169719">
    <property type="component" value="Unassembled WGS sequence"/>
</dbReference>
<evidence type="ECO:0000313" key="4">
    <source>
        <dbReference type="Proteomes" id="UP001169719"/>
    </source>
</evidence>
<feature type="domain" description="Alginate lyase 2" evidence="2">
    <location>
        <begin position="41"/>
        <end position="278"/>
    </location>
</feature>
<keyword evidence="3" id="KW-0456">Lyase</keyword>
<gene>
    <name evidence="3" type="ORF">QWJ08_09685</name>
</gene>
<dbReference type="InterPro" id="IPR014895">
    <property type="entry name" value="Alginate_lyase_2"/>
</dbReference>
<dbReference type="SUPFAM" id="SSF49899">
    <property type="entry name" value="Concanavalin A-like lectins/glucanases"/>
    <property type="match status" value="1"/>
</dbReference>
<dbReference type="RefSeq" id="WP_289961746.1">
    <property type="nucleotide sequence ID" value="NZ_JAUEOZ010000001.1"/>
</dbReference>
<dbReference type="Pfam" id="PF08787">
    <property type="entry name" value="Alginate_lyase2"/>
    <property type="match status" value="1"/>
</dbReference>
<evidence type="ECO:0000256" key="1">
    <source>
        <dbReference type="SAM" id="SignalP"/>
    </source>
</evidence>
<dbReference type="Gene3D" id="2.60.120.200">
    <property type="match status" value="1"/>
</dbReference>
<sequence length="287" mass="31583">MTNTLRSCFLAAAVAVAFGAQAAEKAAPADYTQFQDVLKVSKLQASDPEGKSGNKDEYALNGQFDGLILDSFYVDKATQALVFKMAGYKNRSEIRIYKNFNVGESDKYYHLGAEIQPINPSSSVANTDQAKNDAITYLQVHNAGSVSADFPDGVSGEGYIPHPLVRVVYEAERSGKKDWYWAVIKNNAVNCGSKSGNKGTEACKNAYIKLPIAPIAQEGTDKFDLYVGGNKLIINHNGKTAVNHDITYWNEKKSYFKAGVYNQFKNGESEAHFHKLTYSVENQPVIH</sequence>
<accession>A0ABT7Y108</accession>
<dbReference type="GO" id="GO:0016829">
    <property type="term" value="F:lyase activity"/>
    <property type="evidence" value="ECO:0007669"/>
    <property type="project" value="UniProtKB-KW"/>
</dbReference>
<evidence type="ECO:0000313" key="3">
    <source>
        <dbReference type="EMBL" id="MDN2481666.1"/>
    </source>
</evidence>
<keyword evidence="1" id="KW-0732">Signal</keyword>
<comment type="caution">
    <text evidence="3">The sequence shown here is derived from an EMBL/GenBank/DDBJ whole genome shotgun (WGS) entry which is preliminary data.</text>
</comment>
<keyword evidence="4" id="KW-1185">Reference proteome</keyword>
<proteinExistence type="predicted"/>
<organism evidence="3 4">
    <name type="scientific">Vibrio agarivorans</name>
    <dbReference type="NCBI Taxonomy" id="153622"/>
    <lineage>
        <taxon>Bacteria</taxon>
        <taxon>Pseudomonadati</taxon>
        <taxon>Pseudomonadota</taxon>
        <taxon>Gammaproteobacteria</taxon>
        <taxon>Vibrionales</taxon>
        <taxon>Vibrionaceae</taxon>
        <taxon>Vibrio</taxon>
    </lineage>
</organism>
<feature type="signal peptide" evidence="1">
    <location>
        <begin position="1"/>
        <end position="22"/>
    </location>
</feature>
<protein>
    <submittedName>
        <fullName evidence="3">Polysaccharide lyase family 7 protein</fullName>
    </submittedName>
</protein>
<name>A0ABT7Y108_9VIBR</name>